<organism evidence="3 4">
    <name type="scientific">Enteractinococcus coprophilus</name>
    <dbReference type="NCBI Taxonomy" id="1027633"/>
    <lineage>
        <taxon>Bacteria</taxon>
        <taxon>Bacillati</taxon>
        <taxon>Actinomycetota</taxon>
        <taxon>Actinomycetes</taxon>
        <taxon>Micrococcales</taxon>
        <taxon>Micrococcaceae</taxon>
    </lineage>
</organism>
<reference evidence="3 4" key="1">
    <citation type="submission" date="2019-06" db="EMBL/GenBank/DDBJ databases">
        <title>Sequencing the genomes of 1000 actinobacteria strains.</title>
        <authorList>
            <person name="Klenk H.-P."/>
        </authorList>
    </citation>
    <scope>NUCLEOTIDE SEQUENCE [LARGE SCALE GENOMIC DNA]</scope>
    <source>
        <strain evidence="3 4">DSM 24083</strain>
    </source>
</reference>
<dbReference type="SUPFAM" id="SSF55729">
    <property type="entry name" value="Acyl-CoA N-acyltransferases (Nat)"/>
    <property type="match status" value="1"/>
</dbReference>
<evidence type="ECO:0000313" key="3">
    <source>
        <dbReference type="EMBL" id="TQL73998.1"/>
    </source>
</evidence>
<protein>
    <submittedName>
        <fullName evidence="3">Putative N-acetyltransferase YhbS</fullName>
    </submittedName>
</protein>
<evidence type="ECO:0000313" key="4">
    <source>
        <dbReference type="Proteomes" id="UP000319746"/>
    </source>
</evidence>
<dbReference type="RefSeq" id="WP_141864329.1">
    <property type="nucleotide sequence ID" value="NZ_BAABAN010000017.1"/>
</dbReference>
<name>A0A543AN54_9MICC</name>
<dbReference type="CDD" id="cd04301">
    <property type="entry name" value="NAT_SF"/>
    <property type="match status" value="1"/>
</dbReference>
<dbReference type="InterPro" id="IPR016181">
    <property type="entry name" value="Acyl_CoA_acyltransferase"/>
</dbReference>
<proteinExistence type="predicted"/>
<dbReference type="EMBL" id="VFOU01000001">
    <property type="protein sequence ID" value="TQL73998.1"/>
    <property type="molecule type" value="Genomic_DNA"/>
</dbReference>
<accession>A0A543AN54</accession>
<dbReference type="AlphaFoldDB" id="A0A543AN54"/>
<dbReference type="InterPro" id="IPR000182">
    <property type="entry name" value="GNAT_dom"/>
</dbReference>
<dbReference type="PROSITE" id="PS51186">
    <property type="entry name" value="GNAT"/>
    <property type="match status" value="1"/>
</dbReference>
<dbReference type="Gene3D" id="3.40.630.30">
    <property type="match status" value="1"/>
</dbReference>
<dbReference type="Pfam" id="PF13527">
    <property type="entry name" value="Acetyltransf_9"/>
    <property type="match status" value="1"/>
</dbReference>
<gene>
    <name evidence="3" type="ORF">FB556_0447</name>
</gene>
<keyword evidence="4" id="KW-1185">Reference proteome</keyword>
<sequence length="183" mass="20027">MRRTGHLWRTRSERDGSQEDQASIRRVLEAAFGTDAEANLVDDLRQDKEHWIPRYSVLGFTAAIPDSEFETTAAAHALLHRCMIDGQPGLMLAPTGVLPQHQGEGAGSAVIEAAIELAREDGEPFILVYGYPRFYPRFGFRAASEVGITADWAAETPALQVLILDNHATLPTGKVQLPSAYGI</sequence>
<feature type="region of interest" description="Disordered" evidence="1">
    <location>
        <begin position="1"/>
        <end position="21"/>
    </location>
</feature>
<evidence type="ECO:0000256" key="1">
    <source>
        <dbReference type="SAM" id="MobiDB-lite"/>
    </source>
</evidence>
<dbReference type="Proteomes" id="UP000319746">
    <property type="component" value="Unassembled WGS sequence"/>
</dbReference>
<keyword evidence="3" id="KW-0808">Transferase</keyword>
<comment type="caution">
    <text evidence="3">The sequence shown here is derived from an EMBL/GenBank/DDBJ whole genome shotgun (WGS) entry which is preliminary data.</text>
</comment>
<evidence type="ECO:0000259" key="2">
    <source>
        <dbReference type="PROSITE" id="PS51186"/>
    </source>
</evidence>
<feature type="compositionally biased region" description="Basic and acidic residues" evidence="1">
    <location>
        <begin position="10"/>
        <end position="21"/>
    </location>
</feature>
<dbReference type="GO" id="GO:0016747">
    <property type="term" value="F:acyltransferase activity, transferring groups other than amino-acyl groups"/>
    <property type="evidence" value="ECO:0007669"/>
    <property type="project" value="InterPro"/>
</dbReference>
<feature type="domain" description="N-acetyltransferase" evidence="2">
    <location>
        <begin position="11"/>
        <end position="166"/>
    </location>
</feature>
<dbReference type="OrthoDB" id="9797178at2"/>